<keyword evidence="1" id="KW-0378">Hydrolase</keyword>
<protein>
    <submittedName>
        <fullName evidence="4">HD domain protein</fullName>
    </submittedName>
</protein>
<organism evidence="4 5">
    <name type="scientific">Bombilactobacillus mellifer</name>
    <dbReference type="NCBI Taxonomy" id="1218492"/>
    <lineage>
        <taxon>Bacteria</taxon>
        <taxon>Bacillati</taxon>
        <taxon>Bacillota</taxon>
        <taxon>Bacilli</taxon>
        <taxon>Lactobacillales</taxon>
        <taxon>Lactobacillaceae</taxon>
        <taxon>Bombilactobacillus</taxon>
    </lineage>
</organism>
<reference evidence="4 5" key="1">
    <citation type="submission" date="2015-01" db="EMBL/GenBank/DDBJ databases">
        <title>Comparative genomics of the lactic acid bacteria isolated from the honey bee gut.</title>
        <authorList>
            <person name="Ellegaard K.M."/>
            <person name="Tamarit D."/>
            <person name="Javelind E."/>
            <person name="Olofsson T."/>
            <person name="Andersson S.G."/>
            <person name="Vasquez A."/>
        </authorList>
    </citation>
    <scope>NUCLEOTIDE SEQUENCE [LARGE SCALE GENOMIC DNA]</scope>
    <source>
        <strain evidence="4 5">Bin4</strain>
    </source>
</reference>
<dbReference type="PANTHER" id="PTHR37294">
    <property type="entry name" value="3'-5' EXORIBONUCLEASE YHAM"/>
    <property type="match status" value="1"/>
</dbReference>
<dbReference type="InterPro" id="IPR003607">
    <property type="entry name" value="HD/PDEase_dom"/>
</dbReference>
<dbReference type="InterPro" id="IPR006674">
    <property type="entry name" value="HD_domain"/>
</dbReference>
<accession>A0A0F4LU85</accession>
<keyword evidence="5" id="KW-1185">Reference proteome</keyword>
<proteinExistence type="predicted"/>
<dbReference type="SUPFAM" id="SSF50249">
    <property type="entry name" value="Nucleic acid-binding proteins"/>
    <property type="match status" value="1"/>
</dbReference>
<dbReference type="Pfam" id="PF01966">
    <property type="entry name" value="HD"/>
    <property type="match status" value="1"/>
</dbReference>
<keyword evidence="2" id="KW-0540">Nuclease</keyword>
<dbReference type="RefSeq" id="WP_046315976.1">
    <property type="nucleotide sequence ID" value="NZ_JBHSZT010000001.1"/>
</dbReference>
<gene>
    <name evidence="4" type="ORF">JG30_05400</name>
</gene>
<dbReference type="EMBL" id="JXJQ01000006">
    <property type="protein sequence ID" value="KJY62337.1"/>
    <property type="molecule type" value="Genomic_DNA"/>
</dbReference>
<evidence type="ECO:0000313" key="5">
    <source>
        <dbReference type="Proteomes" id="UP000033558"/>
    </source>
</evidence>
<dbReference type="InterPro" id="IPR050798">
    <property type="entry name" value="YhaM_exoribonuc/phosphodiest"/>
</dbReference>
<dbReference type="HOGENOM" id="CLU_056349_2_0_9"/>
<dbReference type="InterPro" id="IPR006675">
    <property type="entry name" value="HDIG_dom"/>
</dbReference>
<evidence type="ECO:0000256" key="2">
    <source>
        <dbReference type="ARBA" id="ARBA00022839"/>
    </source>
</evidence>
<evidence type="ECO:0000259" key="3">
    <source>
        <dbReference type="PROSITE" id="PS51831"/>
    </source>
</evidence>
<name>A0A0F4LU85_9LACO</name>
<dbReference type="GO" id="GO:0004527">
    <property type="term" value="F:exonuclease activity"/>
    <property type="evidence" value="ECO:0007669"/>
    <property type="project" value="UniProtKB-KW"/>
</dbReference>
<evidence type="ECO:0000256" key="1">
    <source>
        <dbReference type="ARBA" id="ARBA00022801"/>
    </source>
</evidence>
<dbReference type="SMART" id="SM00471">
    <property type="entry name" value="HDc"/>
    <property type="match status" value="1"/>
</dbReference>
<dbReference type="Proteomes" id="UP000033558">
    <property type="component" value="Unassembled WGS sequence"/>
</dbReference>
<comment type="caution">
    <text evidence="4">The sequence shown here is derived from an EMBL/GenBank/DDBJ whole genome shotgun (WGS) entry which is preliminary data.</text>
</comment>
<feature type="domain" description="HD" evidence="3">
    <location>
        <begin position="159"/>
        <end position="280"/>
    </location>
</feature>
<keyword evidence="2" id="KW-0269">Exonuclease</keyword>
<dbReference type="GO" id="GO:0031125">
    <property type="term" value="P:rRNA 3'-end processing"/>
    <property type="evidence" value="ECO:0007669"/>
    <property type="project" value="TreeGrafter"/>
</dbReference>
<dbReference type="FunFam" id="1.10.3210.10:FF:000008">
    <property type="entry name" value="3'-5' exoribonuclease YhaM"/>
    <property type="match status" value="1"/>
</dbReference>
<dbReference type="CDD" id="cd04492">
    <property type="entry name" value="YhaM_OBF_like"/>
    <property type="match status" value="1"/>
</dbReference>
<dbReference type="SUPFAM" id="SSF109604">
    <property type="entry name" value="HD-domain/PDEase-like"/>
    <property type="match status" value="1"/>
</dbReference>
<dbReference type="STRING" id="1218492.JG30_05400"/>
<dbReference type="PATRIC" id="fig|1218492.5.peg.666"/>
<dbReference type="PANTHER" id="PTHR37294:SF1">
    <property type="entry name" value="3'-5' EXORIBONUCLEASE YHAM"/>
    <property type="match status" value="1"/>
</dbReference>
<dbReference type="Gene3D" id="1.10.3210.10">
    <property type="entry name" value="Hypothetical protein af1432"/>
    <property type="match status" value="1"/>
</dbReference>
<evidence type="ECO:0000313" key="4">
    <source>
        <dbReference type="EMBL" id="KJY62337.1"/>
    </source>
</evidence>
<sequence>MVQKLADLQVGMDFELPVLINQVNVRTAKNGRRFLDLIFSDASQELPGKYWDASEADVQTFVVGKVVFLTGKCETYQGKLQIKITKMERTADSQYELNQFVPHGPLTKTQLQEQIKALLLEITVPKWNRMVRYLLKQHQSAFYEFPAAKSNHHDYAGGLAFHTLSIARLAEDVCRHYPQVNKPLLLAGTLLHDLGKTSELSGPVGTQYTVKGNLLGHIVIMDAEIVSACAPLKIDPDDEDILLLRHLVVAHHGLNEYGSPKRPQLLEAEILHDLDELDATINMIVKAEKKVQPGQFTERIFGLDNRRFYVPKRNNSQTATPKQTNLNL</sequence>
<dbReference type="CDD" id="cd00077">
    <property type="entry name" value="HDc"/>
    <property type="match status" value="1"/>
</dbReference>
<dbReference type="AlphaFoldDB" id="A0A0F4LU85"/>
<dbReference type="OrthoDB" id="9778453at2"/>
<dbReference type="NCBIfam" id="TIGR00277">
    <property type="entry name" value="HDIG"/>
    <property type="match status" value="1"/>
</dbReference>
<dbReference type="InterPro" id="IPR012340">
    <property type="entry name" value="NA-bd_OB-fold"/>
</dbReference>
<dbReference type="PROSITE" id="PS51831">
    <property type="entry name" value="HD"/>
    <property type="match status" value="1"/>
</dbReference>